<comment type="caution">
    <text evidence="1">The sequence shown here is derived from an EMBL/GenBank/DDBJ whole genome shotgun (WGS) entry which is preliminary data.</text>
</comment>
<reference evidence="1 2" key="1">
    <citation type="journal article" date="2021" name="Cell Host Microbe">
        <title>in vivo commensal control of Clostridioides difficile virulence.</title>
        <authorList>
            <person name="Girinathan B.P."/>
            <person name="Dibenedetto N."/>
            <person name="Worley J.N."/>
            <person name="Peltier J."/>
            <person name="Arrieta-Ortiz M.L."/>
            <person name="Rupa Christinal Immanuel S."/>
            <person name="Lavin R."/>
            <person name="Delaney M.L."/>
            <person name="Cummins C."/>
            <person name="Hoffmann M."/>
            <person name="Luo Y."/>
            <person name="Gonzalez-Escalona N."/>
            <person name="Allard M."/>
            <person name="Onderdonk A.B."/>
            <person name="Gerber G.K."/>
            <person name="Sonenshein A.L."/>
            <person name="Baliga N."/>
            <person name="Dupuy B."/>
            <person name="Bry L."/>
        </authorList>
    </citation>
    <scope>NUCLEOTIDE SEQUENCE [LARGE SCALE GENOMIC DNA]</scope>
    <source>
        <strain evidence="1 2">DSM 599</strain>
    </source>
</reference>
<dbReference type="EMBL" id="JAIKTU010000018">
    <property type="protein sequence ID" value="MBY0757181.1"/>
    <property type="molecule type" value="Genomic_DNA"/>
</dbReference>
<gene>
    <name evidence="1" type="ORF">K5V21_17255</name>
</gene>
<evidence type="ECO:0000313" key="1">
    <source>
        <dbReference type="EMBL" id="MBY0757181.1"/>
    </source>
</evidence>
<name>A0ABS7L287_CLOSR</name>
<dbReference type="Proteomes" id="UP001299068">
    <property type="component" value="Unassembled WGS sequence"/>
</dbReference>
<accession>A0ABS7L287</accession>
<proteinExistence type="predicted"/>
<organism evidence="1 2">
    <name type="scientific">Clostridium sardiniense</name>
    <name type="common">Clostridium absonum</name>
    <dbReference type="NCBI Taxonomy" id="29369"/>
    <lineage>
        <taxon>Bacteria</taxon>
        <taxon>Bacillati</taxon>
        <taxon>Bacillota</taxon>
        <taxon>Clostridia</taxon>
        <taxon>Eubacteriales</taxon>
        <taxon>Clostridiaceae</taxon>
        <taxon>Clostridium</taxon>
    </lineage>
</organism>
<dbReference type="RefSeq" id="WP_221862317.1">
    <property type="nucleotide sequence ID" value="NZ_JAIKTU010000018.1"/>
</dbReference>
<keyword evidence="2" id="KW-1185">Reference proteome</keyword>
<sequence>MNLKCRNEVKGQYLFMKIERQRKIVDYREYEEFINKKYIIDKVSDLEKDYHIISGAIICQSGYTKRMVIEKIRFNINKSFGMIKGGKCILSDIIDIHIGEDEYNSKIPFSALIKTELSPKCENDLCKTFFVRDRRNSVKNNILNRCCIFAVKEEKKISKVLKDVWKEYIPKNLIFISRGVW</sequence>
<evidence type="ECO:0000313" key="2">
    <source>
        <dbReference type="Proteomes" id="UP001299068"/>
    </source>
</evidence>
<protein>
    <submittedName>
        <fullName evidence="1">Uncharacterized protein</fullName>
    </submittedName>
</protein>